<organism evidence="6 7">
    <name type="scientific">Syphacia muris</name>
    <dbReference type="NCBI Taxonomy" id="451379"/>
    <lineage>
        <taxon>Eukaryota</taxon>
        <taxon>Metazoa</taxon>
        <taxon>Ecdysozoa</taxon>
        <taxon>Nematoda</taxon>
        <taxon>Chromadorea</taxon>
        <taxon>Rhabditida</taxon>
        <taxon>Spirurina</taxon>
        <taxon>Oxyuridomorpha</taxon>
        <taxon>Oxyuroidea</taxon>
        <taxon>Oxyuridae</taxon>
        <taxon>Syphacia</taxon>
    </lineage>
</organism>
<evidence type="ECO:0000313" key="6">
    <source>
        <dbReference type="Proteomes" id="UP000046393"/>
    </source>
</evidence>
<dbReference type="AlphaFoldDB" id="A0A0N5AGP7"/>
<evidence type="ECO:0000256" key="1">
    <source>
        <dbReference type="ARBA" id="ARBA00004127"/>
    </source>
</evidence>
<accession>A0A0N5AGP7</accession>
<protein>
    <submittedName>
        <fullName evidence="7">MARVEL domain-containing protein</fullName>
    </submittedName>
</protein>
<keyword evidence="4 5" id="KW-0472">Membrane</keyword>
<reference evidence="7" key="1">
    <citation type="submission" date="2017-02" db="UniProtKB">
        <authorList>
            <consortium name="WormBaseParasite"/>
        </authorList>
    </citation>
    <scope>IDENTIFICATION</scope>
</reference>
<feature type="transmembrane region" description="Helical" evidence="5">
    <location>
        <begin position="114"/>
        <end position="135"/>
    </location>
</feature>
<dbReference type="Proteomes" id="UP000046393">
    <property type="component" value="Unplaced"/>
</dbReference>
<feature type="transmembrane region" description="Helical" evidence="5">
    <location>
        <begin position="45"/>
        <end position="66"/>
    </location>
</feature>
<evidence type="ECO:0000313" key="7">
    <source>
        <dbReference type="WBParaSite" id="SMUV_0000351101-mRNA-1"/>
    </source>
</evidence>
<dbReference type="GO" id="GO:0012505">
    <property type="term" value="C:endomembrane system"/>
    <property type="evidence" value="ECO:0007669"/>
    <property type="project" value="UniProtKB-SubCell"/>
</dbReference>
<dbReference type="PANTHER" id="PTHR12479:SF13">
    <property type="entry name" value="DUF4149 DOMAIN-CONTAINING PROTEIN"/>
    <property type="match status" value="1"/>
</dbReference>
<feature type="transmembrane region" description="Helical" evidence="5">
    <location>
        <begin position="155"/>
        <end position="174"/>
    </location>
</feature>
<feature type="transmembrane region" description="Helical" evidence="5">
    <location>
        <begin position="86"/>
        <end position="107"/>
    </location>
</feature>
<sequence length="230" mass="26289">MPKGNLPLSQESHRVASELEGIWDENAIKYKCCCRKIHVKNVALFIGYAQMFITFIAAIFVAYYYLQAINGNNQDYWVGKLNSRYLTSFLLAFLLQILLALMLVHGIRTEQASFLLPFIIFASIAIFIGIVQIAHDIFSYDSRAMQFYNTRQWNAHLFGTLIHVWCVAVIWRCYRFLGDKKVARQISNQLSTTHLAFDYGDIPYGYVAMPQPPPYADTVISGVKQPLTIA</sequence>
<dbReference type="GO" id="GO:0005765">
    <property type="term" value="C:lysosomal membrane"/>
    <property type="evidence" value="ECO:0007669"/>
    <property type="project" value="TreeGrafter"/>
</dbReference>
<comment type="subcellular location">
    <subcellularLocation>
        <location evidence="1">Endomembrane system</location>
        <topology evidence="1">Multi-pass membrane protein</topology>
    </subcellularLocation>
</comment>
<dbReference type="PANTHER" id="PTHR12479">
    <property type="entry name" value="LYSOSOMAL-ASSOCIATED TRANSMEMBRANE PROTEIN"/>
    <property type="match status" value="1"/>
</dbReference>
<name>A0A0N5AGP7_9BILA</name>
<proteinExistence type="predicted"/>
<evidence type="ECO:0000256" key="4">
    <source>
        <dbReference type="ARBA" id="ARBA00023136"/>
    </source>
</evidence>
<evidence type="ECO:0000256" key="3">
    <source>
        <dbReference type="ARBA" id="ARBA00022989"/>
    </source>
</evidence>
<keyword evidence="6" id="KW-1185">Reference proteome</keyword>
<keyword evidence="2 5" id="KW-0812">Transmembrane</keyword>
<evidence type="ECO:0000256" key="5">
    <source>
        <dbReference type="SAM" id="Phobius"/>
    </source>
</evidence>
<evidence type="ECO:0000256" key="2">
    <source>
        <dbReference type="ARBA" id="ARBA00022692"/>
    </source>
</evidence>
<dbReference type="WBParaSite" id="SMUV_0000351101-mRNA-1">
    <property type="protein sequence ID" value="SMUV_0000351101-mRNA-1"/>
    <property type="gene ID" value="SMUV_0000351101"/>
</dbReference>
<dbReference type="InterPro" id="IPR051115">
    <property type="entry name" value="LAPTM_transporter"/>
</dbReference>
<keyword evidence="3 5" id="KW-1133">Transmembrane helix</keyword>